<sequence length="356" mass="40638">MALLALRLYLILNAEAELGEETPKYTLEDFGSNMILIGELFLCSMIMFQVVVCGINLDDFIYLSNQLFAYNKAVLEMRKSKNIAIDAEHRRGTLMLDLNIYGSTIGSLILPFGVAACILHPMEPNHRIAEDWFELEVGLHNWFTLAWYAVTCIGLTGCGNIIIILSWNIAMYFLIANTCLEDITPDQVEQCWDGKRCSALTHYYGVMEDQEIVNMYRIQKLFNTLMNNFYSSVLISFHHVAVLAVVSIMIFFAIKFQDIIWDGGIIVEGVVLSTIFTGMIIIKVQSMMCGYLVDVSENFRDRCKKVVRGKYFLRKSAESCDTFHIQVAYPFYTVDKGTFVNFCSQVQDYAITLLLW</sequence>
<feature type="transmembrane region" description="Helical" evidence="1">
    <location>
        <begin position="100"/>
        <end position="122"/>
    </location>
</feature>
<keyword evidence="1" id="KW-1133">Transmembrane helix</keyword>
<organism evidence="3 4">
    <name type="scientific">Orchesella dallaii</name>
    <dbReference type="NCBI Taxonomy" id="48710"/>
    <lineage>
        <taxon>Eukaryota</taxon>
        <taxon>Metazoa</taxon>
        <taxon>Ecdysozoa</taxon>
        <taxon>Arthropoda</taxon>
        <taxon>Hexapoda</taxon>
        <taxon>Collembola</taxon>
        <taxon>Entomobryomorpha</taxon>
        <taxon>Entomobryoidea</taxon>
        <taxon>Orchesellidae</taxon>
        <taxon>Orchesellinae</taxon>
        <taxon>Orchesella</taxon>
    </lineage>
</organism>
<evidence type="ECO:0000256" key="2">
    <source>
        <dbReference type="SAM" id="SignalP"/>
    </source>
</evidence>
<protein>
    <recommendedName>
        <fullName evidence="5">Odorant receptor</fullName>
    </recommendedName>
</protein>
<evidence type="ECO:0000256" key="1">
    <source>
        <dbReference type="SAM" id="Phobius"/>
    </source>
</evidence>
<keyword evidence="1" id="KW-0812">Transmembrane</keyword>
<keyword evidence="4" id="KW-1185">Reference proteome</keyword>
<proteinExistence type="predicted"/>
<feature type="transmembrane region" description="Helical" evidence="1">
    <location>
        <begin position="229"/>
        <end position="254"/>
    </location>
</feature>
<gene>
    <name evidence="3" type="ORF">ODALV1_LOCUS22043</name>
</gene>
<keyword evidence="2" id="KW-0732">Signal</keyword>
<reference evidence="3 4" key="1">
    <citation type="submission" date="2024-08" db="EMBL/GenBank/DDBJ databases">
        <authorList>
            <person name="Cucini C."/>
            <person name="Frati F."/>
        </authorList>
    </citation>
    <scope>NUCLEOTIDE SEQUENCE [LARGE SCALE GENOMIC DNA]</scope>
</reference>
<accession>A0ABP1RGZ1</accession>
<feature type="transmembrane region" description="Helical" evidence="1">
    <location>
        <begin position="32"/>
        <end position="57"/>
    </location>
</feature>
<evidence type="ECO:0008006" key="5">
    <source>
        <dbReference type="Google" id="ProtNLM"/>
    </source>
</evidence>
<evidence type="ECO:0000313" key="4">
    <source>
        <dbReference type="Proteomes" id="UP001642540"/>
    </source>
</evidence>
<evidence type="ECO:0000313" key="3">
    <source>
        <dbReference type="EMBL" id="CAL8127999.1"/>
    </source>
</evidence>
<comment type="caution">
    <text evidence="3">The sequence shown here is derived from an EMBL/GenBank/DDBJ whole genome shotgun (WGS) entry which is preliminary data.</text>
</comment>
<keyword evidence="1" id="KW-0472">Membrane</keyword>
<feature type="chain" id="PRO_5047435865" description="Odorant receptor" evidence="2">
    <location>
        <begin position="17"/>
        <end position="356"/>
    </location>
</feature>
<name>A0ABP1RGZ1_9HEXA</name>
<feature type="signal peptide" evidence="2">
    <location>
        <begin position="1"/>
        <end position="16"/>
    </location>
</feature>
<dbReference type="Proteomes" id="UP001642540">
    <property type="component" value="Unassembled WGS sequence"/>
</dbReference>
<dbReference type="EMBL" id="CAXLJM020000072">
    <property type="protein sequence ID" value="CAL8127999.1"/>
    <property type="molecule type" value="Genomic_DNA"/>
</dbReference>
<feature type="transmembrane region" description="Helical" evidence="1">
    <location>
        <begin position="142"/>
        <end position="165"/>
    </location>
</feature>
<feature type="transmembrane region" description="Helical" evidence="1">
    <location>
        <begin position="260"/>
        <end position="282"/>
    </location>
</feature>